<evidence type="ECO:0000313" key="1">
    <source>
        <dbReference type="EMBL" id="SHF58954.1"/>
    </source>
</evidence>
<reference evidence="1 2" key="1">
    <citation type="submission" date="2016-11" db="EMBL/GenBank/DDBJ databases">
        <authorList>
            <person name="Jaros S."/>
            <person name="Januszkiewicz K."/>
            <person name="Wedrychowicz H."/>
        </authorList>
    </citation>
    <scope>NUCLEOTIDE SEQUENCE [LARGE SCALE GENOMIC DNA]</scope>
    <source>
        <strain evidence="1 2">DSM 17459</strain>
    </source>
</reference>
<proteinExistence type="predicted"/>
<dbReference type="AlphaFoldDB" id="A0A1M5CW22"/>
<keyword evidence="2" id="KW-1185">Reference proteome</keyword>
<name>A0A1M5CW22_9CLOT</name>
<gene>
    <name evidence="1" type="ORF">SAMN02745158_04317</name>
</gene>
<sequence>MMANSNALKSSAMYIGYIILKEIQKQNTDKVSIFDVSKALKKAGITSSRQLILGLSFLYSVNIVDFEEANVWIKK</sequence>
<accession>A0A1M5CW22</accession>
<protein>
    <submittedName>
        <fullName evidence="1">Uncharacterized protein</fullName>
    </submittedName>
</protein>
<dbReference type="STRING" id="1122155.SAMN02745158_04317"/>
<evidence type="ECO:0000313" key="2">
    <source>
        <dbReference type="Proteomes" id="UP000184245"/>
    </source>
</evidence>
<dbReference type="RefSeq" id="WP_242946852.1">
    <property type="nucleotide sequence ID" value="NZ_FQVI01000048.1"/>
</dbReference>
<dbReference type="InterPro" id="IPR046897">
    <property type="entry name" value="ABC-3C_MC6"/>
</dbReference>
<dbReference type="EMBL" id="FQVI01000048">
    <property type="protein sequence ID" value="SHF58954.1"/>
    <property type="molecule type" value="Genomic_DNA"/>
</dbReference>
<dbReference type="Proteomes" id="UP000184245">
    <property type="component" value="Unassembled WGS sequence"/>
</dbReference>
<dbReference type="Pfam" id="PF20293">
    <property type="entry name" value="MC6"/>
    <property type="match status" value="1"/>
</dbReference>
<organism evidence="1 2">
    <name type="scientific">Lactonifactor longoviformis DSM 17459</name>
    <dbReference type="NCBI Taxonomy" id="1122155"/>
    <lineage>
        <taxon>Bacteria</taxon>
        <taxon>Bacillati</taxon>
        <taxon>Bacillota</taxon>
        <taxon>Clostridia</taxon>
        <taxon>Eubacteriales</taxon>
        <taxon>Clostridiaceae</taxon>
        <taxon>Lactonifactor</taxon>
    </lineage>
</organism>